<accession>A0ABC9WH70</accession>
<organism evidence="1 2">
    <name type="scientific">Grus japonensis</name>
    <name type="common">Japanese crane</name>
    <name type="synonym">Red-crowned crane</name>
    <dbReference type="NCBI Taxonomy" id="30415"/>
    <lineage>
        <taxon>Eukaryota</taxon>
        <taxon>Metazoa</taxon>
        <taxon>Chordata</taxon>
        <taxon>Craniata</taxon>
        <taxon>Vertebrata</taxon>
        <taxon>Euteleostomi</taxon>
        <taxon>Archelosauria</taxon>
        <taxon>Archosauria</taxon>
        <taxon>Dinosauria</taxon>
        <taxon>Saurischia</taxon>
        <taxon>Theropoda</taxon>
        <taxon>Coelurosauria</taxon>
        <taxon>Aves</taxon>
        <taxon>Neognathae</taxon>
        <taxon>Neoaves</taxon>
        <taxon>Gruiformes</taxon>
        <taxon>Gruidae</taxon>
        <taxon>Grus</taxon>
    </lineage>
</organism>
<reference evidence="1 2" key="1">
    <citation type="submission" date="2024-06" db="EMBL/GenBank/DDBJ databases">
        <title>The draft genome of Grus japonensis, version 3.</title>
        <authorList>
            <person name="Nabeshima K."/>
            <person name="Suzuki S."/>
            <person name="Onuma M."/>
        </authorList>
    </citation>
    <scope>NUCLEOTIDE SEQUENCE [LARGE SCALE GENOMIC DNA]</scope>
    <source>
        <strain evidence="1 2">451A</strain>
    </source>
</reference>
<evidence type="ECO:0000313" key="1">
    <source>
        <dbReference type="EMBL" id="GAB0184583.1"/>
    </source>
</evidence>
<evidence type="ECO:0000313" key="2">
    <source>
        <dbReference type="Proteomes" id="UP001623348"/>
    </source>
</evidence>
<sequence length="135" mass="14854">MVGFPGCKRTLPAHVELFIHQYPQVLLFRAAFNLFLAQSVAVLGIVPTHVQDLALGLVELHVVRMDPPLQPVKVPLDGIPSLQCVNHTTLLGVVGKLAEGALDPTVHITDKDVKQCWSHYRALRNATHHRSPLGH</sequence>
<dbReference type="AlphaFoldDB" id="A0ABC9WH70"/>
<gene>
    <name evidence="1" type="ORF">GRJ2_000923600</name>
</gene>
<keyword evidence="2" id="KW-1185">Reference proteome</keyword>
<dbReference type="GO" id="GO:0004860">
    <property type="term" value="F:protein kinase inhibitor activity"/>
    <property type="evidence" value="ECO:0007669"/>
    <property type="project" value="UniProtKB-KW"/>
</dbReference>
<comment type="caution">
    <text evidence="1">The sequence shown here is derived from an EMBL/GenBank/DDBJ whole genome shotgun (WGS) entry which is preliminary data.</text>
</comment>
<protein>
    <submittedName>
        <fullName evidence="1">cAMP-dependent protein kinase inhibitor alpha</fullName>
    </submittedName>
</protein>
<keyword evidence="1" id="KW-0649">Protein kinase inhibitor</keyword>
<name>A0ABC9WH70_GRUJA</name>
<dbReference type="EMBL" id="BAAFJT010000002">
    <property type="protein sequence ID" value="GAB0184583.1"/>
    <property type="molecule type" value="Genomic_DNA"/>
</dbReference>
<proteinExistence type="predicted"/>
<dbReference type="Proteomes" id="UP001623348">
    <property type="component" value="Unassembled WGS sequence"/>
</dbReference>